<dbReference type="InterPro" id="IPR024467">
    <property type="entry name" value="Xre/MbcA/ParS-like_toxin-bd"/>
</dbReference>
<reference evidence="2 3" key="1">
    <citation type="submission" date="2015-11" db="EMBL/GenBank/DDBJ databases">
        <title>Genomic analysis of 38 Legionella species identifies large and diverse effector repertoires.</title>
        <authorList>
            <person name="Burstein D."/>
            <person name="Amaro F."/>
            <person name="Zusman T."/>
            <person name="Lifshitz Z."/>
            <person name="Cohen O."/>
            <person name="Gilbert J.A."/>
            <person name="Pupko T."/>
            <person name="Shuman H.A."/>
            <person name="Segal G."/>
        </authorList>
    </citation>
    <scope>NUCLEOTIDE SEQUENCE [LARGE SCALE GENOMIC DNA]</scope>
    <source>
        <strain evidence="2 3">Mt.St.Helens-9</strain>
    </source>
</reference>
<sequence length="133" mass="15130">MANITIKELLGDPIKEIETIRSGVLPQHIEDYLSPYEYVMKDVLQRLDIPSSTYKSKKGRKQVLDSAASEKLMRLVSVIKVAGEIIGESETKDWLYREIPSLGNRKPIDLLDTEVGHRLVEQALQQIKYGVYS</sequence>
<name>A0A0W0Z5U4_LEGSP</name>
<feature type="domain" description="Antitoxin Xre/MbcA/ParS-like toxin-binding" evidence="1">
    <location>
        <begin position="85"/>
        <end position="130"/>
    </location>
</feature>
<dbReference type="AlphaFoldDB" id="A0A0W0Z5U4"/>
<comment type="caution">
    <text evidence="2">The sequence shown here is derived from an EMBL/GenBank/DDBJ whole genome shotgun (WGS) entry which is preliminary data.</text>
</comment>
<gene>
    <name evidence="2" type="ORF">Lspi_1300</name>
</gene>
<keyword evidence="3" id="KW-1185">Reference proteome</keyword>
<evidence type="ECO:0000313" key="2">
    <source>
        <dbReference type="EMBL" id="KTD64493.1"/>
    </source>
</evidence>
<dbReference type="Proteomes" id="UP000054877">
    <property type="component" value="Unassembled WGS sequence"/>
</dbReference>
<proteinExistence type="predicted"/>
<dbReference type="EMBL" id="LNYX01000013">
    <property type="protein sequence ID" value="KTD64493.1"/>
    <property type="molecule type" value="Genomic_DNA"/>
</dbReference>
<accession>A0A0W0Z5U4</accession>
<evidence type="ECO:0000313" key="3">
    <source>
        <dbReference type="Proteomes" id="UP000054877"/>
    </source>
</evidence>
<dbReference type="PATRIC" id="fig|452.5.peg.1433"/>
<dbReference type="RefSeq" id="WP_058483217.1">
    <property type="nucleotide sequence ID" value="NZ_CAAAII010000005.1"/>
</dbReference>
<organism evidence="2 3">
    <name type="scientific">Legionella spiritensis</name>
    <dbReference type="NCBI Taxonomy" id="452"/>
    <lineage>
        <taxon>Bacteria</taxon>
        <taxon>Pseudomonadati</taxon>
        <taxon>Pseudomonadota</taxon>
        <taxon>Gammaproteobacteria</taxon>
        <taxon>Legionellales</taxon>
        <taxon>Legionellaceae</taxon>
        <taxon>Legionella</taxon>
    </lineage>
</organism>
<dbReference type="NCBIfam" id="TIGR02293">
    <property type="entry name" value="TAS_TIGR02293"/>
    <property type="match status" value="1"/>
</dbReference>
<dbReference type="Pfam" id="PF09722">
    <property type="entry name" value="Xre_MbcA_ParS_C"/>
    <property type="match status" value="1"/>
</dbReference>
<evidence type="ECO:0000259" key="1">
    <source>
        <dbReference type="Pfam" id="PF09722"/>
    </source>
</evidence>
<dbReference type="InterPro" id="IPR011979">
    <property type="entry name" value="Antitox_Xre"/>
</dbReference>
<protein>
    <recommendedName>
        <fullName evidence="1">Antitoxin Xre/MbcA/ParS-like toxin-binding domain-containing protein</fullName>
    </recommendedName>
</protein>
<dbReference type="STRING" id="452.Lspi_1300"/>